<feature type="transmembrane region" description="Helical" evidence="1">
    <location>
        <begin position="163"/>
        <end position="183"/>
    </location>
</feature>
<evidence type="ECO:0008006" key="3">
    <source>
        <dbReference type="Google" id="ProtNLM"/>
    </source>
</evidence>
<feature type="transmembrane region" description="Helical" evidence="1">
    <location>
        <begin position="189"/>
        <end position="207"/>
    </location>
</feature>
<keyword evidence="1" id="KW-1133">Transmembrane helix</keyword>
<dbReference type="EMBL" id="HBGO01038153">
    <property type="protein sequence ID" value="CAD9361769.1"/>
    <property type="molecule type" value="Transcribed_RNA"/>
</dbReference>
<accession>A0A7S2A9H1</accession>
<keyword evidence="1" id="KW-0472">Membrane</keyword>
<keyword evidence="1" id="KW-0812">Transmembrane</keyword>
<dbReference type="AlphaFoldDB" id="A0A7S2A9H1"/>
<evidence type="ECO:0000313" key="2">
    <source>
        <dbReference type="EMBL" id="CAD9361769.1"/>
    </source>
</evidence>
<sequence>MPSHGELTSDSQSRSIDTVVAWIQRIYLPRRFVRCCPRLFKKNNPDGKNSNNDDNDKEHSVHDIPLISGVDHVVNGSLPASESIKICGIRPPRYLFYMLSGGLCDVLQLALDLFVHRVLVVEDPSLCWAIGFALSIVARHTSHRYLVFGKYVGGYWSSLGRMYAGYSIIIFLSTSFNFIMTRIAGVPHYMAWAITLLWTGVVNYFILKRLWSFGGQNNKENKKAKAEGAKQQVFIKRKERDLEHGADVRNHLGELKDSTANRRSLKDDAEIHARFS</sequence>
<protein>
    <recommendedName>
        <fullName evidence="3">GtrA-like protein domain-containing protein</fullName>
    </recommendedName>
</protein>
<organism evidence="2">
    <name type="scientific">Trieres chinensis</name>
    <name type="common">Marine centric diatom</name>
    <name type="synonym">Odontella sinensis</name>
    <dbReference type="NCBI Taxonomy" id="1514140"/>
    <lineage>
        <taxon>Eukaryota</taxon>
        <taxon>Sar</taxon>
        <taxon>Stramenopiles</taxon>
        <taxon>Ochrophyta</taxon>
        <taxon>Bacillariophyta</taxon>
        <taxon>Mediophyceae</taxon>
        <taxon>Biddulphiophycidae</taxon>
        <taxon>Eupodiscales</taxon>
        <taxon>Parodontellaceae</taxon>
        <taxon>Trieres</taxon>
    </lineage>
</organism>
<gene>
    <name evidence="2" type="ORF">OSIN01602_LOCUS22090</name>
</gene>
<reference evidence="2" key="1">
    <citation type="submission" date="2021-01" db="EMBL/GenBank/DDBJ databases">
        <authorList>
            <person name="Corre E."/>
            <person name="Pelletier E."/>
            <person name="Niang G."/>
            <person name="Scheremetjew M."/>
            <person name="Finn R."/>
            <person name="Kale V."/>
            <person name="Holt S."/>
            <person name="Cochrane G."/>
            <person name="Meng A."/>
            <person name="Brown T."/>
            <person name="Cohen L."/>
        </authorList>
    </citation>
    <scope>NUCLEOTIDE SEQUENCE</scope>
    <source>
        <strain evidence="2">Grunow 1884</strain>
    </source>
</reference>
<evidence type="ECO:0000256" key="1">
    <source>
        <dbReference type="SAM" id="Phobius"/>
    </source>
</evidence>
<proteinExistence type="predicted"/>
<name>A0A7S2A9H1_TRICV</name>